<feature type="domain" description="RST" evidence="4">
    <location>
        <begin position="185"/>
        <end position="226"/>
    </location>
</feature>
<keyword evidence="6" id="KW-1185">Reference proteome</keyword>
<dbReference type="GO" id="GO:0006367">
    <property type="term" value="P:transcription initiation at RNA polymerase II promoter"/>
    <property type="evidence" value="ECO:0007669"/>
    <property type="project" value="TreeGrafter"/>
</dbReference>
<evidence type="ECO:0000256" key="3">
    <source>
        <dbReference type="SAM" id="MobiDB-lite"/>
    </source>
</evidence>
<accession>A0A2Z6MAB5</accession>
<dbReference type="GO" id="GO:0005669">
    <property type="term" value="C:transcription factor TFIID complex"/>
    <property type="evidence" value="ECO:0007669"/>
    <property type="project" value="InterPro"/>
</dbReference>
<dbReference type="Proteomes" id="UP000242715">
    <property type="component" value="Unassembled WGS sequence"/>
</dbReference>
<organism evidence="5 6">
    <name type="scientific">Trifolium subterraneum</name>
    <name type="common">Subterranean clover</name>
    <dbReference type="NCBI Taxonomy" id="3900"/>
    <lineage>
        <taxon>Eukaryota</taxon>
        <taxon>Viridiplantae</taxon>
        <taxon>Streptophyta</taxon>
        <taxon>Embryophyta</taxon>
        <taxon>Tracheophyta</taxon>
        <taxon>Spermatophyta</taxon>
        <taxon>Magnoliopsida</taxon>
        <taxon>eudicotyledons</taxon>
        <taxon>Gunneridae</taxon>
        <taxon>Pentapetalae</taxon>
        <taxon>rosids</taxon>
        <taxon>fabids</taxon>
        <taxon>Fabales</taxon>
        <taxon>Fabaceae</taxon>
        <taxon>Papilionoideae</taxon>
        <taxon>50 kb inversion clade</taxon>
        <taxon>NPAAA clade</taxon>
        <taxon>Hologalegina</taxon>
        <taxon>IRL clade</taxon>
        <taxon>Trifolieae</taxon>
        <taxon>Trifolium</taxon>
    </lineage>
</organism>
<feature type="compositionally biased region" description="Polar residues" evidence="3">
    <location>
        <begin position="53"/>
        <end position="72"/>
    </location>
</feature>
<evidence type="ECO:0000256" key="2">
    <source>
        <dbReference type="ARBA" id="ARBA00023242"/>
    </source>
</evidence>
<dbReference type="AlphaFoldDB" id="A0A2Z6MAB5"/>
<evidence type="ECO:0000259" key="4">
    <source>
        <dbReference type="PROSITE" id="PS51879"/>
    </source>
</evidence>
<dbReference type="PANTHER" id="PTHR15138:SF14">
    <property type="entry name" value="TRANSCRIPTION INITIATION FACTOR TFIID SUBUNIT 4"/>
    <property type="match status" value="1"/>
</dbReference>
<name>A0A2Z6MAB5_TRISU</name>
<proteinExistence type="predicted"/>
<dbReference type="InterPro" id="IPR045144">
    <property type="entry name" value="TAF4"/>
</dbReference>
<dbReference type="OrthoDB" id="1728171at2759"/>
<dbReference type="PROSITE" id="PS51879">
    <property type="entry name" value="RST"/>
    <property type="match status" value="1"/>
</dbReference>
<sequence>MDPSIMKLLEDDEDETMHSGADVEAFQAALKRDIGGDGGDASNSHLSHLDAGGSNNSFSQSLSTWPTFSHDNQIDYQNQEPKIAQQQEQPLSETELKQRGPIVEQIQNVASQDASNLTLSHKQSQDECLQRQTVPVSHQHSQTNEVQKSDKGPVFNHEAIKTNNPNCESQMSNQQATVNEQPNSQVNCSKLVPFGLLIPILMSQLPKDRAMQLQTLYNKLKVGFSN</sequence>
<dbReference type="GO" id="GO:0003677">
    <property type="term" value="F:DNA binding"/>
    <property type="evidence" value="ECO:0007669"/>
    <property type="project" value="TreeGrafter"/>
</dbReference>
<evidence type="ECO:0000256" key="1">
    <source>
        <dbReference type="ARBA" id="ARBA00004123"/>
    </source>
</evidence>
<reference evidence="6" key="1">
    <citation type="journal article" date="2017" name="Front. Plant Sci.">
        <title>Climate Clever Clovers: New Paradigm to Reduce the Environmental Footprint of Ruminants by Breeding Low Methanogenic Forages Utilizing Haplotype Variation.</title>
        <authorList>
            <person name="Kaur P."/>
            <person name="Appels R."/>
            <person name="Bayer P.E."/>
            <person name="Keeble-Gagnere G."/>
            <person name="Wang J."/>
            <person name="Hirakawa H."/>
            <person name="Shirasawa K."/>
            <person name="Vercoe P."/>
            <person name="Stefanova K."/>
            <person name="Durmic Z."/>
            <person name="Nichols P."/>
            <person name="Revell C."/>
            <person name="Isobe S.N."/>
            <person name="Edwards D."/>
            <person name="Erskine W."/>
        </authorList>
    </citation>
    <scope>NUCLEOTIDE SEQUENCE [LARGE SCALE GENOMIC DNA]</scope>
    <source>
        <strain evidence="6">cv. Daliak</strain>
    </source>
</reference>
<dbReference type="Pfam" id="PF12174">
    <property type="entry name" value="RST"/>
    <property type="match status" value="1"/>
</dbReference>
<gene>
    <name evidence="5" type="ORF">TSUD_149960</name>
</gene>
<feature type="region of interest" description="Disordered" evidence="3">
    <location>
        <begin position="1"/>
        <end position="21"/>
    </location>
</feature>
<evidence type="ECO:0000313" key="5">
    <source>
        <dbReference type="EMBL" id="GAU29426.1"/>
    </source>
</evidence>
<dbReference type="GO" id="GO:0016251">
    <property type="term" value="F:RNA polymerase II general transcription initiation factor activity"/>
    <property type="evidence" value="ECO:0007669"/>
    <property type="project" value="TreeGrafter"/>
</dbReference>
<evidence type="ECO:0000313" key="6">
    <source>
        <dbReference type="Proteomes" id="UP000242715"/>
    </source>
</evidence>
<protein>
    <recommendedName>
        <fullName evidence="4">RST domain-containing protein</fullName>
    </recommendedName>
</protein>
<comment type="subcellular location">
    <subcellularLocation>
        <location evidence="1">Nucleus</location>
    </subcellularLocation>
</comment>
<dbReference type="InterPro" id="IPR022003">
    <property type="entry name" value="RST"/>
</dbReference>
<feature type="region of interest" description="Disordered" evidence="3">
    <location>
        <begin position="33"/>
        <end position="72"/>
    </location>
</feature>
<keyword evidence="2" id="KW-0539">Nucleus</keyword>
<dbReference type="EMBL" id="DF973395">
    <property type="protein sequence ID" value="GAU29426.1"/>
    <property type="molecule type" value="Genomic_DNA"/>
</dbReference>
<dbReference type="PANTHER" id="PTHR15138">
    <property type="entry name" value="TRANSCRIPTION INITIATION FACTOR TFIID SUBUNIT 4"/>
    <property type="match status" value="1"/>
</dbReference>